<evidence type="ECO:0000256" key="1">
    <source>
        <dbReference type="SAM" id="MobiDB-lite"/>
    </source>
</evidence>
<accession>A0A1B9IHH0</accession>
<protein>
    <submittedName>
        <fullName evidence="2">Uncharacterized protein</fullName>
    </submittedName>
</protein>
<feature type="compositionally biased region" description="Polar residues" evidence="1">
    <location>
        <begin position="1"/>
        <end position="10"/>
    </location>
</feature>
<dbReference type="AlphaFoldDB" id="A0A1B9IHH0"/>
<keyword evidence="3" id="KW-1185">Reference proteome</keyword>
<reference evidence="2 3" key="1">
    <citation type="submission" date="2013-07" db="EMBL/GenBank/DDBJ databases">
        <title>The Genome Sequence of Kwoniella mangroviensis CBS10435.</title>
        <authorList>
            <consortium name="The Broad Institute Genome Sequencing Platform"/>
            <person name="Cuomo C."/>
            <person name="Litvintseva A."/>
            <person name="Chen Y."/>
            <person name="Heitman J."/>
            <person name="Sun S."/>
            <person name="Springer D."/>
            <person name="Dromer F."/>
            <person name="Young S.K."/>
            <person name="Zeng Q."/>
            <person name="Gargeya S."/>
            <person name="Fitzgerald M."/>
            <person name="Abouelleil A."/>
            <person name="Alvarado L."/>
            <person name="Berlin A.M."/>
            <person name="Chapman S.B."/>
            <person name="Dewar J."/>
            <person name="Goldberg J."/>
            <person name="Griggs A."/>
            <person name="Gujja S."/>
            <person name="Hansen M."/>
            <person name="Howarth C."/>
            <person name="Imamovic A."/>
            <person name="Larimer J."/>
            <person name="McCowan C."/>
            <person name="Murphy C."/>
            <person name="Pearson M."/>
            <person name="Priest M."/>
            <person name="Roberts A."/>
            <person name="Saif S."/>
            <person name="Shea T."/>
            <person name="Sykes S."/>
            <person name="Wortman J."/>
            <person name="Nusbaum C."/>
            <person name="Birren B."/>
        </authorList>
    </citation>
    <scope>NUCLEOTIDE SEQUENCE [LARGE SCALE GENOMIC DNA]</scope>
    <source>
        <strain evidence="2 3">CBS 10435</strain>
    </source>
</reference>
<name>A0A1B9IHH0_9TREE</name>
<dbReference type="EMBL" id="KI669468">
    <property type="protein sequence ID" value="OCF54820.1"/>
    <property type="molecule type" value="Genomic_DNA"/>
</dbReference>
<sequence length="97" mass="10388">MSSSHQTQPWNDGRPSDRNTFGSRSGLLDGSTDTFTPASPRGPPESPNGLRFGSNPASFQGGYLQNDELFKHFGGIMSPNSKAAEFLKSQYGVAIPP</sequence>
<dbReference type="Proteomes" id="UP000092583">
    <property type="component" value="Unassembled WGS sequence"/>
</dbReference>
<evidence type="ECO:0000313" key="2">
    <source>
        <dbReference type="EMBL" id="OCF54820.1"/>
    </source>
</evidence>
<organism evidence="2 3">
    <name type="scientific">Kwoniella mangroviensis CBS 10435</name>
    <dbReference type="NCBI Taxonomy" id="1331196"/>
    <lineage>
        <taxon>Eukaryota</taxon>
        <taxon>Fungi</taxon>
        <taxon>Dikarya</taxon>
        <taxon>Basidiomycota</taxon>
        <taxon>Agaricomycotina</taxon>
        <taxon>Tremellomycetes</taxon>
        <taxon>Tremellales</taxon>
        <taxon>Cryptococcaceae</taxon>
        <taxon>Kwoniella</taxon>
    </lineage>
</organism>
<proteinExistence type="predicted"/>
<feature type="region of interest" description="Disordered" evidence="1">
    <location>
        <begin position="1"/>
        <end position="58"/>
    </location>
</feature>
<evidence type="ECO:0000313" key="3">
    <source>
        <dbReference type="Proteomes" id="UP000092583"/>
    </source>
</evidence>
<reference evidence="3" key="2">
    <citation type="submission" date="2013-12" db="EMBL/GenBank/DDBJ databases">
        <title>Evolution of pathogenesis and genome organization in the Tremellales.</title>
        <authorList>
            <person name="Cuomo C."/>
            <person name="Litvintseva A."/>
            <person name="Heitman J."/>
            <person name="Chen Y."/>
            <person name="Sun S."/>
            <person name="Springer D."/>
            <person name="Dromer F."/>
            <person name="Young S."/>
            <person name="Zeng Q."/>
            <person name="Chapman S."/>
            <person name="Gujja S."/>
            <person name="Saif S."/>
            <person name="Birren B."/>
        </authorList>
    </citation>
    <scope>NUCLEOTIDE SEQUENCE [LARGE SCALE GENOMIC DNA]</scope>
    <source>
        <strain evidence="3">CBS 10435</strain>
    </source>
</reference>
<gene>
    <name evidence="2" type="ORF">L486_07475</name>
</gene>